<evidence type="ECO:0000313" key="1">
    <source>
        <dbReference type="EMBL" id="KAI4366039.1"/>
    </source>
</evidence>
<protein>
    <submittedName>
        <fullName evidence="1">Uncharacterized protein</fullName>
    </submittedName>
</protein>
<evidence type="ECO:0000313" key="2">
    <source>
        <dbReference type="Proteomes" id="UP001057402"/>
    </source>
</evidence>
<sequence>MGPQGLRLRIGIRRLGPIKTQQAPRKPLYLFFKESLGLVPKNAEGGGGVVQGEGEGNELSQRLRALQRRLRECKVTQKGQAGKVKREGVAAATTKLCGVFLPKDRDDAGFAEKPIGIDWGKVGSGLLVCDTKEVSPDM</sequence>
<accession>A0ACB9QIX7</accession>
<name>A0ACB9QIX7_9MYRT</name>
<proteinExistence type="predicted"/>
<gene>
    <name evidence="1" type="ORF">MLD38_021964</name>
</gene>
<dbReference type="Proteomes" id="UP001057402">
    <property type="component" value="Chromosome 6"/>
</dbReference>
<reference evidence="2" key="1">
    <citation type="journal article" date="2023" name="Front. Plant Sci.">
        <title>Chromosomal-level genome assembly of Melastoma candidum provides insights into trichome evolution.</title>
        <authorList>
            <person name="Zhong Y."/>
            <person name="Wu W."/>
            <person name="Sun C."/>
            <person name="Zou P."/>
            <person name="Liu Y."/>
            <person name="Dai S."/>
            <person name="Zhou R."/>
        </authorList>
    </citation>
    <scope>NUCLEOTIDE SEQUENCE [LARGE SCALE GENOMIC DNA]</scope>
</reference>
<organism evidence="1 2">
    <name type="scientific">Melastoma candidum</name>
    <dbReference type="NCBI Taxonomy" id="119954"/>
    <lineage>
        <taxon>Eukaryota</taxon>
        <taxon>Viridiplantae</taxon>
        <taxon>Streptophyta</taxon>
        <taxon>Embryophyta</taxon>
        <taxon>Tracheophyta</taxon>
        <taxon>Spermatophyta</taxon>
        <taxon>Magnoliopsida</taxon>
        <taxon>eudicotyledons</taxon>
        <taxon>Gunneridae</taxon>
        <taxon>Pentapetalae</taxon>
        <taxon>rosids</taxon>
        <taxon>malvids</taxon>
        <taxon>Myrtales</taxon>
        <taxon>Melastomataceae</taxon>
        <taxon>Melastomatoideae</taxon>
        <taxon>Melastomateae</taxon>
        <taxon>Melastoma</taxon>
    </lineage>
</organism>
<dbReference type="EMBL" id="CM042885">
    <property type="protein sequence ID" value="KAI4366039.1"/>
    <property type="molecule type" value="Genomic_DNA"/>
</dbReference>
<keyword evidence="2" id="KW-1185">Reference proteome</keyword>
<comment type="caution">
    <text evidence="1">The sequence shown here is derived from an EMBL/GenBank/DDBJ whole genome shotgun (WGS) entry which is preliminary data.</text>
</comment>